<gene>
    <name evidence="1" type="ORF">BJ983_006018</name>
</gene>
<evidence type="ECO:0000313" key="2">
    <source>
        <dbReference type="Proteomes" id="UP000535890"/>
    </source>
</evidence>
<accession>A0A7Y9E2T3</accession>
<protein>
    <submittedName>
        <fullName evidence="1">Uncharacterized protein</fullName>
    </submittedName>
</protein>
<evidence type="ECO:0000313" key="1">
    <source>
        <dbReference type="EMBL" id="NYD39916.1"/>
    </source>
</evidence>
<keyword evidence="2" id="KW-1185">Reference proteome</keyword>
<sequence length="94" mass="9021">MSTPGFDVDVAQLEGIAAALDDATARLAATAAGGGDVPRAGAVTGDVVAFVAALSRSVTELLEGTVVEAGSARAAAGAYRSSDAHARSAFGAGS</sequence>
<dbReference type="RefSeq" id="WP_179797195.1">
    <property type="nucleotide sequence ID" value="NZ_BAABHP010000002.1"/>
</dbReference>
<name>A0A7Y9E2T3_9PSEU</name>
<dbReference type="EMBL" id="JACCBN010000001">
    <property type="protein sequence ID" value="NYD39916.1"/>
    <property type="molecule type" value="Genomic_DNA"/>
</dbReference>
<dbReference type="AlphaFoldDB" id="A0A7Y9E2T3"/>
<reference evidence="1 2" key="1">
    <citation type="submission" date="2020-07" db="EMBL/GenBank/DDBJ databases">
        <title>Sequencing the genomes of 1000 actinobacteria strains.</title>
        <authorList>
            <person name="Klenk H.-P."/>
        </authorList>
    </citation>
    <scope>NUCLEOTIDE SEQUENCE [LARGE SCALE GENOMIC DNA]</scope>
    <source>
        <strain evidence="1 2">DSM 45772</strain>
    </source>
</reference>
<proteinExistence type="predicted"/>
<dbReference type="Proteomes" id="UP000535890">
    <property type="component" value="Unassembled WGS sequence"/>
</dbReference>
<organism evidence="1 2">
    <name type="scientific">Actinomycetospora corticicola</name>
    <dbReference type="NCBI Taxonomy" id="663602"/>
    <lineage>
        <taxon>Bacteria</taxon>
        <taxon>Bacillati</taxon>
        <taxon>Actinomycetota</taxon>
        <taxon>Actinomycetes</taxon>
        <taxon>Pseudonocardiales</taxon>
        <taxon>Pseudonocardiaceae</taxon>
        <taxon>Actinomycetospora</taxon>
    </lineage>
</organism>
<comment type="caution">
    <text evidence="1">The sequence shown here is derived from an EMBL/GenBank/DDBJ whole genome shotgun (WGS) entry which is preliminary data.</text>
</comment>